<dbReference type="AlphaFoldDB" id="A0A9P6JC60"/>
<accession>A0A9P6JC60</accession>
<dbReference type="OrthoDB" id="2449182at2759"/>
<keyword evidence="3" id="KW-1185">Reference proteome</keyword>
<organism evidence="2 3">
    <name type="scientific">Mortierella alpina</name>
    <name type="common">Oleaginous fungus</name>
    <name type="synonym">Mortierella renispora</name>
    <dbReference type="NCBI Taxonomy" id="64518"/>
    <lineage>
        <taxon>Eukaryota</taxon>
        <taxon>Fungi</taxon>
        <taxon>Fungi incertae sedis</taxon>
        <taxon>Mucoromycota</taxon>
        <taxon>Mortierellomycotina</taxon>
        <taxon>Mortierellomycetes</taxon>
        <taxon>Mortierellales</taxon>
        <taxon>Mortierellaceae</taxon>
        <taxon>Mortierella</taxon>
    </lineage>
</organism>
<comment type="caution">
    <text evidence="2">The sequence shown here is derived from an EMBL/GenBank/DDBJ whole genome shotgun (WGS) entry which is preliminary data.</text>
</comment>
<protein>
    <submittedName>
        <fullName evidence="2">Uncharacterized protein</fullName>
    </submittedName>
</protein>
<dbReference type="EMBL" id="JAAAHY010000134">
    <property type="protein sequence ID" value="KAF9966720.1"/>
    <property type="molecule type" value="Genomic_DNA"/>
</dbReference>
<evidence type="ECO:0000313" key="3">
    <source>
        <dbReference type="Proteomes" id="UP000738359"/>
    </source>
</evidence>
<reference evidence="2" key="1">
    <citation type="journal article" date="2020" name="Fungal Divers.">
        <title>Resolving the Mortierellaceae phylogeny through synthesis of multi-gene phylogenetics and phylogenomics.</title>
        <authorList>
            <person name="Vandepol N."/>
            <person name="Liber J."/>
            <person name="Desiro A."/>
            <person name="Na H."/>
            <person name="Kennedy M."/>
            <person name="Barry K."/>
            <person name="Grigoriev I.V."/>
            <person name="Miller A.N."/>
            <person name="O'Donnell K."/>
            <person name="Stajich J.E."/>
            <person name="Bonito G."/>
        </authorList>
    </citation>
    <scope>NUCLEOTIDE SEQUENCE</scope>
    <source>
        <strain evidence="2">CK1249</strain>
    </source>
</reference>
<proteinExistence type="predicted"/>
<sequence>MNRATKFGFTNKKSAYKAYESPIKDSQIDARRSKRLQQAFKEFRESSAKLFWSEIDTMVDTTLSARKEAKLTRAAELLQAEDTPSGITSEGPEEGDEDDEGLEELASDVAELMEESEPGFHSIIRALYHTTIDAPGFVTRLHFWVREVPVKRPCGRPDVSEAHFISERIDNVAISGIVDLDVHTTFPDYDERRAECQNVLPKLEGLELVKKFRTESVIDAGDVIPGILLILEMAEGQRDATVLCGDINTKARTPMYKYMMEGSTTVYTSTSDADSESVQGRGTWAMRILKAPGTFATKHPPLMESKQSWISKRTVFDIESFAKQFDYETGESTVLPMTY</sequence>
<evidence type="ECO:0000313" key="2">
    <source>
        <dbReference type="EMBL" id="KAF9966720.1"/>
    </source>
</evidence>
<gene>
    <name evidence="2" type="ORF">BGZ70_001501</name>
</gene>
<dbReference type="Proteomes" id="UP000738359">
    <property type="component" value="Unassembled WGS sequence"/>
</dbReference>
<evidence type="ECO:0000256" key="1">
    <source>
        <dbReference type="SAM" id="MobiDB-lite"/>
    </source>
</evidence>
<name>A0A9P6JC60_MORAP</name>
<feature type="compositionally biased region" description="Acidic residues" evidence="1">
    <location>
        <begin position="91"/>
        <end position="101"/>
    </location>
</feature>
<feature type="region of interest" description="Disordered" evidence="1">
    <location>
        <begin position="78"/>
        <end position="101"/>
    </location>
</feature>